<sequence>MEVKGEGGHDISAQLRDGEDEAQENIQDLKKEINFYSRLLMEKMLVKKRRIMLKQESKEVQVNWSLIEKYLVGLNMNGKDEQEKTSNLQTQHQGAGRQTSFPATVLSKKQVKKEEEKLTTELQLITQERNEVMDRLISITEEAVNKRPFEKPNLMYGTIQLKEIMSFLHNLEMEKIEAQENIQELKKEINFYTNLKSRLLMEKTLVQKRLLTLRQESKEVHVDWALIEKYLVKLNVNGEDEQEKTSNLQTQPQVSDPLARAEISKAQDEGLLQKEMPPQELWDHSMKQSAAWLKQCCTGDPEEHSTKDGICDPCLQTVESSTP</sequence>
<keyword evidence="5" id="KW-1185">Reference proteome</keyword>
<evidence type="ECO:0000313" key="4">
    <source>
        <dbReference type="EMBL" id="GAB1303333.1"/>
    </source>
</evidence>
<keyword evidence="1" id="KW-0175">Coiled coil</keyword>
<organism evidence="4 5">
    <name type="scientific">Apodemus speciosus</name>
    <name type="common">Large Japanese field mouse</name>
    <dbReference type="NCBI Taxonomy" id="105296"/>
    <lineage>
        <taxon>Eukaryota</taxon>
        <taxon>Metazoa</taxon>
        <taxon>Chordata</taxon>
        <taxon>Craniata</taxon>
        <taxon>Vertebrata</taxon>
        <taxon>Euteleostomi</taxon>
        <taxon>Mammalia</taxon>
        <taxon>Eutheria</taxon>
        <taxon>Euarchontoglires</taxon>
        <taxon>Glires</taxon>
        <taxon>Rodentia</taxon>
        <taxon>Myomorpha</taxon>
        <taxon>Muroidea</taxon>
        <taxon>Muridae</taxon>
        <taxon>Murinae</taxon>
        <taxon>Apodemus</taxon>
    </lineage>
</organism>
<accession>A0ABQ0FVS1</accession>
<evidence type="ECO:0000313" key="5">
    <source>
        <dbReference type="Proteomes" id="UP001623349"/>
    </source>
</evidence>
<name>A0ABQ0FVS1_APOSI</name>
<comment type="caution">
    <text evidence="4">The sequence shown here is derived from an EMBL/GenBank/DDBJ whole genome shotgun (WGS) entry which is preliminary data.</text>
</comment>
<dbReference type="Pfam" id="PF04822">
    <property type="entry name" value="Takusan"/>
    <property type="match status" value="1"/>
</dbReference>
<reference evidence="4 5" key="1">
    <citation type="submission" date="2024-08" db="EMBL/GenBank/DDBJ databases">
        <title>The draft genome of Apodemus speciosus.</title>
        <authorList>
            <person name="Nabeshima K."/>
            <person name="Suzuki S."/>
            <person name="Onuma M."/>
        </authorList>
    </citation>
    <scope>NUCLEOTIDE SEQUENCE [LARGE SCALE GENOMIC DNA]</scope>
    <source>
        <strain evidence="4">IB14-021</strain>
    </source>
</reference>
<evidence type="ECO:0000256" key="1">
    <source>
        <dbReference type="SAM" id="Coils"/>
    </source>
</evidence>
<gene>
    <name evidence="4" type="ORF">APTSU1_001857400</name>
</gene>
<feature type="coiled-coil region" evidence="1">
    <location>
        <begin position="168"/>
        <end position="202"/>
    </location>
</feature>
<dbReference type="PANTHER" id="PTHR21558:SF13">
    <property type="entry name" value="MCG129800-RELATED"/>
    <property type="match status" value="1"/>
</dbReference>
<dbReference type="Proteomes" id="UP001623349">
    <property type="component" value="Unassembled WGS sequence"/>
</dbReference>
<proteinExistence type="predicted"/>
<protein>
    <submittedName>
        <fullName evidence="4">Spermatogenesis-associated glutamate (E)-rich protein 4D</fullName>
    </submittedName>
</protein>
<feature type="region of interest" description="Disordered" evidence="2">
    <location>
        <begin position="1"/>
        <end position="20"/>
    </location>
</feature>
<dbReference type="EMBL" id="BAAFST010000076">
    <property type="protein sequence ID" value="GAB1303333.1"/>
    <property type="molecule type" value="Genomic_DNA"/>
</dbReference>
<dbReference type="PANTHER" id="PTHR21558">
    <property type="entry name" value="SPEER/SPETEX"/>
    <property type="match status" value="1"/>
</dbReference>
<feature type="domain" description="Disks large homolog 5 N-terminal" evidence="3">
    <location>
        <begin position="97"/>
        <end position="178"/>
    </location>
</feature>
<dbReference type="InterPro" id="IPR006907">
    <property type="entry name" value="DLG5_N"/>
</dbReference>
<evidence type="ECO:0000259" key="3">
    <source>
        <dbReference type="Pfam" id="PF04822"/>
    </source>
</evidence>
<evidence type="ECO:0000256" key="2">
    <source>
        <dbReference type="SAM" id="MobiDB-lite"/>
    </source>
</evidence>